<evidence type="ECO:0000313" key="8">
    <source>
        <dbReference type="Proteomes" id="UP000607653"/>
    </source>
</evidence>
<dbReference type="Pfam" id="PF00891">
    <property type="entry name" value="Methyltransf_2"/>
    <property type="match status" value="1"/>
</dbReference>
<dbReference type="InterPro" id="IPR001077">
    <property type="entry name" value="COMT_C"/>
</dbReference>
<dbReference type="SUPFAM" id="SSF53335">
    <property type="entry name" value="S-adenosyl-L-methionine-dependent methyltransferases"/>
    <property type="match status" value="1"/>
</dbReference>
<dbReference type="SUPFAM" id="SSF46785">
    <property type="entry name" value="Winged helix' DNA-binding domain"/>
    <property type="match status" value="1"/>
</dbReference>
<evidence type="ECO:0000256" key="4">
    <source>
        <dbReference type="PIRSR" id="PIRSR005739-1"/>
    </source>
</evidence>
<dbReference type="FunFam" id="1.10.10.10:FF:000357">
    <property type="entry name" value="Caffeic acid 3-O-methyltransferase"/>
    <property type="match status" value="1"/>
</dbReference>
<reference evidence="7 8" key="1">
    <citation type="journal article" date="2020" name="Mol. Biol. Evol.">
        <title>Distinct Expression and Methylation Patterns for Genes with Different Fates following a Single Whole-Genome Duplication in Flowering Plants.</title>
        <authorList>
            <person name="Shi T."/>
            <person name="Rahmani R.S."/>
            <person name="Gugger P.F."/>
            <person name="Wang M."/>
            <person name="Li H."/>
            <person name="Zhang Y."/>
            <person name="Li Z."/>
            <person name="Wang Q."/>
            <person name="Van de Peer Y."/>
            <person name="Marchal K."/>
            <person name="Chen J."/>
        </authorList>
    </citation>
    <scope>NUCLEOTIDE SEQUENCE [LARGE SCALE GENOMIC DNA]</scope>
    <source>
        <tissue evidence="7">Leaf</tissue>
    </source>
</reference>
<dbReference type="GO" id="GO:0046983">
    <property type="term" value="F:protein dimerization activity"/>
    <property type="evidence" value="ECO:0007669"/>
    <property type="project" value="InterPro"/>
</dbReference>
<gene>
    <name evidence="7" type="ORF">HUJ06_016279</name>
</gene>
<evidence type="ECO:0000256" key="3">
    <source>
        <dbReference type="ARBA" id="ARBA00022691"/>
    </source>
</evidence>
<sequence length="365" mass="41084">MALIISNHFETPSEEKEEENCILAAMQLASASVLPMALKVTTELDVFEIISRAGPDAYLSASENALHLHTENPDAATMLDRVLSLLTSYSVLKCSLVKRDNDQVERRYGLAPVCKFFTNSRDGVSLRPLLLLHQDKLLMDSWYQLRDAILEGGIPFHKEHGMTLFQYCEKDSRYNEFFNKGMSGHTTIVLKKILDTYKGFEGLKEVVDVGGGNGTTLKMITSRYPQIKGINFDLLHVIEAAPSYPGVKHVGGDMFEYVPKGEAIFMKWILHDWNDEDCLKILRNCWKALPKSGKVIIVESILPMAPEASYRSNIAFTHDLVMLTHCPGGKERTQKEFEALAIDSGFAGCEIVCNAYHTWVMEFHK</sequence>
<evidence type="ECO:0000259" key="6">
    <source>
        <dbReference type="Pfam" id="PF08100"/>
    </source>
</evidence>
<comment type="caution">
    <text evidence="7">The sequence shown here is derived from an EMBL/GenBank/DDBJ whole genome shotgun (WGS) entry which is preliminary data.</text>
</comment>
<dbReference type="GO" id="GO:0008171">
    <property type="term" value="F:O-methyltransferase activity"/>
    <property type="evidence" value="ECO:0007669"/>
    <property type="project" value="InterPro"/>
</dbReference>
<dbReference type="PIRSF" id="PIRSF005739">
    <property type="entry name" value="O-mtase"/>
    <property type="match status" value="1"/>
</dbReference>
<name>A0A822ZFZ0_NELNU</name>
<dbReference type="InterPro" id="IPR036388">
    <property type="entry name" value="WH-like_DNA-bd_sf"/>
</dbReference>
<keyword evidence="1" id="KW-0489">Methyltransferase</keyword>
<feature type="active site" description="Proton acceptor" evidence="4">
    <location>
        <position position="271"/>
    </location>
</feature>
<keyword evidence="3" id="KW-0949">S-adenosyl-L-methionine</keyword>
<evidence type="ECO:0000259" key="5">
    <source>
        <dbReference type="Pfam" id="PF00891"/>
    </source>
</evidence>
<dbReference type="PROSITE" id="PS51683">
    <property type="entry name" value="SAM_OMT_II"/>
    <property type="match status" value="1"/>
</dbReference>
<dbReference type="InterPro" id="IPR012967">
    <property type="entry name" value="COMT_dimerisation"/>
</dbReference>
<evidence type="ECO:0000256" key="2">
    <source>
        <dbReference type="ARBA" id="ARBA00022679"/>
    </source>
</evidence>
<dbReference type="PANTHER" id="PTHR11746">
    <property type="entry name" value="O-METHYLTRANSFERASE"/>
    <property type="match status" value="1"/>
</dbReference>
<dbReference type="Proteomes" id="UP000607653">
    <property type="component" value="Unassembled WGS sequence"/>
</dbReference>
<organism evidence="7 8">
    <name type="scientific">Nelumbo nucifera</name>
    <name type="common">Sacred lotus</name>
    <dbReference type="NCBI Taxonomy" id="4432"/>
    <lineage>
        <taxon>Eukaryota</taxon>
        <taxon>Viridiplantae</taxon>
        <taxon>Streptophyta</taxon>
        <taxon>Embryophyta</taxon>
        <taxon>Tracheophyta</taxon>
        <taxon>Spermatophyta</taxon>
        <taxon>Magnoliopsida</taxon>
        <taxon>Proteales</taxon>
        <taxon>Nelumbonaceae</taxon>
        <taxon>Nelumbo</taxon>
    </lineage>
</organism>
<dbReference type="EMBL" id="DUZY01000005">
    <property type="protein sequence ID" value="DAD41956.1"/>
    <property type="molecule type" value="Genomic_DNA"/>
</dbReference>
<dbReference type="CDD" id="cd02440">
    <property type="entry name" value="AdoMet_MTases"/>
    <property type="match status" value="1"/>
</dbReference>
<dbReference type="InterPro" id="IPR016461">
    <property type="entry name" value="COMT-like"/>
</dbReference>
<dbReference type="FunFam" id="3.40.50.150:FF:000061">
    <property type="entry name" value="Caffeic acid O-methyltransferase"/>
    <property type="match status" value="1"/>
</dbReference>
<evidence type="ECO:0000313" key="7">
    <source>
        <dbReference type="EMBL" id="DAD41956.1"/>
    </source>
</evidence>
<feature type="domain" description="O-methyltransferase C-terminal" evidence="5">
    <location>
        <begin position="142"/>
        <end position="346"/>
    </location>
</feature>
<evidence type="ECO:0008006" key="9">
    <source>
        <dbReference type="Google" id="ProtNLM"/>
    </source>
</evidence>
<evidence type="ECO:0000256" key="1">
    <source>
        <dbReference type="ARBA" id="ARBA00022603"/>
    </source>
</evidence>
<dbReference type="InterPro" id="IPR036390">
    <property type="entry name" value="WH_DNA-bd_sf"/>
</dbReference>
<dbReference type="GO" id="GO:0032259">
    <property type="term" value="P:methylation"/>
    <property type="evidence" value="ECO:0007669"/>
    <property type="project" value="UniProtKB-KW"/>
</dbReference>
<proteinExistence type="predicted"/>
<protein>
    <recommendedName>
        <fullName evidence="9">Caffeic acid 3-O-methyltransferase-like</fullName>
    </recommendedName>
</protein>
<keyword evidence="8" id="KW-1185">Reference proteome</keyword>
<accession>A0A822ZFZ0</accession>
<dbReference type="Gene3D" id="1.10.10.10">
    <property type="entry name" value="Winged helix-like DNA-binding domain superfamily/Winged helix DNA-binding domain"/>
    <property type="match status" value="1"/>
</dbReference>
<dbReference type="AlphaFoldDB" id="A0A822ZFZ0"/>
<dbReference type="InterPro" id="IPR029063">
    <property type="entry name" value="SAM-dependent_MTases_sf"/>
</dbReference>
<keyword evidence="2" id="KW-0808">Transferase</keyword>
<feature type="domain" description="O-methyltransferase dimerisation" evidence="6">
    <location>
        <begin position="26"/>
        <end position="119"/>
    </location>
</feature>
<dbReference type="Gene3D" id="3.40.50.150">
    <property type="entry name" value="Vaccinia Virus protein VP39"/>
    <property type="match status" value="1"/>
</dbReference>
<dbReference type="Pfam" id="PF08100">
    <property type="entry name" value="Dimerisation"/>
    <property type="match status" value="1"/>
</dbReference>